<dbReference type="GO" id="GO:0016887">
    <property type="term" value="F:ATP hydrolysis activity"/>
    <property type="evidence" value="ECO:0007669"/>
    <property type="project" value="InterPro"/>
</dbReference>
<sequence length="752" mass="86180">MHTVDSDCPTSPQSPSGRGSRSSINSPRADDRRGFQNGTSPKDIFSDDGQGLGSGDTEAYVRKLERTVVALREAQHQGWPRGRYPQVRGSQSSGDIDERPRLGSNHLAQDGEPSREWRMEIKRWKRVTDRYGSSDIYDESEKIEDIRKREREIRRGGYVLSVYDEYDADGNKTHVFLEISSAPLLDLLRRVITFYPGEEFDILRGKDSTDDTVAIPSPYRILFTFRAKLIQSLKGGFPDDAKAHLKMLLGFLKTELPVTYAKLTEIENGRCEKIAFDKAWLLYPPNAAVYSCKGSDERQIVVYSREAPTWHSQGPTESMKLSCWEVTVDNGKFKRDFSDWILKPYPGEKTVNKLELVPVKYMQDEEKLHDKLVARGKRYFELNKQASLQDYYGDRFPRVYKDEPVRVVVDEDTYWRKNPASAIINEGTSQDYGFPEGEESLYDQEDKPRETTLLRCFPEVGVFSLRDKEWALVKVDDLKPVKFREKAFKRLVIKDEYKKIIKAMVRTYMLAQPGFSDIVTGKGRGLAILLHGPPGTGKTLTAECVAENFQCPLFTISCGDLGTEPEQLEVKLKEVFEYAVTWKAILLLDEADIFLQERDVHDVKRNALVSIFLRELEYFDGILFLTTNRPGDIDEAFVSRIHITLGLSQLSREEQLKIWTIFVRDLQISDEEKRALLNHVKDKFGEDRLNGRQIRNAVRTALALSQLGNQNVNSEHLDQVMNIGREYARYMAQLNKMDPDEYATALGRRAPP</sequence>
<dbReference type="InterPro" id="IPR003593">
    <property type="entry name" value="AAA+_ATPase"/>
</dbReference>
<dbReference type="InterPro" id="IPR003959">
    <property type="entry name" value="ATPase_AAA_core"/>
</dbReference>
<gene>
    <name evidence="3" type="ORF">JMJ35_002430</name>
</gene>
<dbReference type="InterPro" id="IPR054289">
    <property type="entry name" value="DUF7025"/>
</dbReference>
<dbReference type="PANTHER" id="PTHR46411">
    <property type="entry name" value="FAMILY ATPASE, PUTATIVE-RELATED"/>
    <property type="match status" value="1"/>
</dbReference>
<evidence type="ECO:0000313" key="4">
    <source>
        <dbReference type="Proteomes" id="UP001166286"/>
    </source>
</evidence>
<organism evidence="3 4">
    <name type="scientific">Cladonia borealis</name>
    <dbReference type="NCBI Taxonomy" id="184061"/>
    <lineage>
        <taxon>Eukaryota</taxon>
        <taxon>Fungi</taxon>
        <taxon>Dikarya</taxon>
        <taxon>Ascomycota</taxon>
        <taxon>Pezizomycotina</taxon>
        <taxon>Lecanoromycetes</taxon>
        <taxon>OSLEUM clade</taxon>
        <taxon>Lecanoromycetidae</taxon>
        <taxon>Lecanorales</taxon>
        <taxon>Lecanorineae</taxon>
        <taxon>Cladoniaceae</taxon>
        <taxon>Cladonia</taxon>
    </lineage>
</organism>
<dbReference type="Proteomes" id="UP001166286">
    <property type="component" value="Unassembled WGS sequence"/>
</dbReference>
<dbReference type="SMART" id="SM00382">
    <property type="entry name" value="AAA"/>
    <property type="match status" value="1"/>
</dbReference>
<proteinExistence type="predicted"/>
<keyword evidence="4" id="KW-1185">Reference proteome</keyword>
<dbReference type="InterPro" id="IPR056599">
    <property type="entry name" value="AAA_lid_fung"/>
</dbReference>
<feature type="domain" description="AAA+ ATPase" evidence="2">
    <location>
        <begin position="524"/>
        <end position="647"/>
    </location>
</feature>
<reference evidence="3" key="1">
    <citation type="submission" date="2023-03" db="EMBL/GenBank/DDBJ databases">
        <title>Complete genome of Cladonia borealis.</title>
        <authorList>
            <person name="Park H."/>
        </authorList>
    </citation>
    <scope>NUCLEOTIDE SEQUENCE</scope>
    <source>
        <strain evidence="3">ANT050790</strain>
    </source>
</reference>
<feature type="region of interest" description="Disordered" evidence="1">
    <location>
        <begin position="1"/>
        <end position="56"/>
    </location>
</feature>
<dbReference type="GO" id="GO:0005524">
    <property type="term" value="F:ATP binding"/>
    <property type="evidence" value="ECO:0007669"/>
    <property type="project" value="InterPro"/>
</dbReference>
<evidence type="ECO:0000256" key="1">
    <source>
        <dbReference type="SAM" id="MobiDB-lite"/>
    </source>
</evidence>
<comment type="caution">
    <text evidence="3">The sequence shown here is derived from an EMBL/GenBank/DDBJ whole genome shotgun (WGS) entry which is preliminary data.</text>
</comment>
<evidence type="ECO:0000313" key="3">
    <source>
        <dbReference type="EMBL" id="KAK0515051.1"/>
    </source>
</evidence>
<dbReference type="CDD" id="cd19481">
    <property type="entry name" value="RecA-like_protease"/>
    <property type="match status" value="1"/>
</dbReference>
<dbReference type="SUPFAM" id="SSF52540">
    <property type="entry name" value="P-loop containing nucleoside triphosphate hydrolases"/>
    <property type="match status" value="1"/>
</dbReference>
<dbReference type="Pfam" id="PF22942">
    <property type="entry name" value="DUF7025"/>
    <property type="match status" value="1"/>
</dbReference>
<dbReference type="InterPro" id="IPR027417">
    <property type="entry name" value="P-loop_NTPase"/>
</dbReference>
<feature type="compositionally biased region" description="Low complexity" evidence="1">
    <location>
        <begin position="11"/>
        <end position="27"/>
    </location>
</feature>
<dbReference type="Gene3D" id="3.40.50.300">
    <property type="entry name" value="P-loop containing nucleotide triphosphate hydrolases"/>
    <property type="match status" value="1"/>
</dbReference>
<dbReference type="EMBL" id="JAFEKC020000004">
    <property type="protein sequence ID" value="KAK0515051.1"/>
    <property type="molecule type" value="Genomic_DNA"/>
</dbReference>
<name>A0AA39UD14_9LECA</name>
<protein>
    <recommendedName>
        <fullName evidence="2">AAA+ ATPase domain-containing protein</fullName>
    </recommendedName>
</protein>
<dbReference type="PANTHER" id="PTHR46411:SF2">
    <property type="entry name" value="AAA+ ATPASE DOMAIN-CONTAINING PROTEIN"/>
    <property type="match status" value="1"/>
</dbReference>
<dbReference type="Pfam" id="PF00004">
    <property type="entry name" value="AAA"/>
    <property type="match status" value="1"/>
</dbReference>
<feature type="region of interest" description="Disordered" evidence="1">
    <location>
        <begin position="74"/>
        <end position="114"/>
    </location>
</feature>
<dbReference type="Pfam" id="PF23232">
    <property type="entry name" value="AAA_lid_13"/>
    <property type="match status" value="1"/>
</dbReference>
<evidence type="ECO:0000259" key="2">
    <source>
        <dbReference type="SMART" id="SM00382"/>
    </source>
</evidence>
<dbReference type="AlphaFoldDB" id="A0AA39UD14"/>
<accession>A0AA39UD14</accession>